<evidence type="ECO:0000313" key="3">
    <source>
        <dbReference type="EMBL" id="GAA1661268.1"/>
    </source>
</evidence>
<proteinExistence type="predicted"/>
<dbReference type="NCBIfam" id="TIGR00566">
    <property type="entry name" value="trpG_papA"/>
    <property type="match status" value="1"/>
</dbReference>
<dbReference type="InterPro" id="IPR006221">
    <property type="entry name" value="TrpG/PapA_dom"/>
</dbReference>
<dbReference type="PRINTS" id="PR00097">
    <property type="entry name" value="ANTSNTHASEII"/>
</dbReference>
<dbReference type="PROSITE" id="PS51273">
    <property type="entry name" value="GATASE_TYPE_1"/>
    <property type="match status" value="1"/>
</dbReference>
<dbReference type="InterPro" id="IPR029062">
    <property type="entry name" value="Class_I_gatase-like"/>
</dbReference>
<dbReference type="PANTHER" id="PTHR43418:SF4">
    <property type="entry name" value="MULTIFUNCTIONAL TRYPTOPHAN BIOSYNTHESIS PROTEIN"/>
    <property type="match status" value="1"/>
</dbReference>
<dbReference type="PANTHER" id="PTHR43418">
    <property type="entry name" value="MULTIFUNCTIONAL TRYPTOPHAN BIOSYNTHESIS PROTEIN-RELATED"/>
    <property type="match status" value="1"/>
</dbReference>
<dbReference type="InterPro" id="IPR017926">
    <property type="entry name" value="GATASE"/>
</dbReference>
<protein>
    <submittedName>
        <fullName evidence="3">Aminodeoxychorismate/anthranilate synthase component II</fullName>
    </submittedName>
</protein>
<dbReference type="EMBL" id="BAAANY010000002">
    <property type="protein sequence ID" value="GAA1661268.1"/>
    <property type="molecule type" value="Genomic_DNA"/>
</dbReference>
<dbReference type="RefSeq" id="WP_344307263.1">
    <property type="nucleotide sequence ID" value="NZ_BAAANY010000002.1"/>
</dbReference>
<reference evidence="3 4" key="1">
    <citation type="journal article" date="2019" name="Int. J. Syst. Evol. Microbiol.">
        <title>The Global Catalogue of Microorganisms (GCM) 10K type strain sequencing project: providing services to taxonomists for standard genome sequencing and annotation.</title>
        <authorList>
            <consortium name="The Broad Institute Genomics Platform"/>
            <consortium name="The Broad Institute Genome Sequencing Center for Infectious Disease"/>
            <person name="Wu L."/>
            <person name="Ma J."/>
        </authorList>
    </citation>
    <scope>NUCLEOTIDE SEQUENCE [LARGE SCALE GENOMIC DNA]</scope>
    <source>
        <strain evidence="3 4">JCM 14718</strain>
    </source>
</reference>
<evidence type="ECO:0000313" key="4">
    <source>
        <dbReference type="Proteomes" id="UP001500618"/>
    </source>
</evidence>
<dbReference type="Proteomes" id="UP001500618">
    <property type="component" value="Unassembled WGS sequence"/>
</dbReference>
<comment type="caution">
    <text evidence="3">The sequence shown here is derived from an EMBL/GenBank/DDBJ whole genome shotgun (WGS) entry which is preliminary data.</text>
</comment>
<dbReference type="CDD" id="cd01743">
    <property type="entry name" value="GATase1_Anthranilate_Synthase"/>
    <property type="match status" value="1"/>
</dbReference>
<dbReference type="Gene3D" id="3.40.50.880">
    <property type="match status" value="1"/>
</dbReference>
<sequence length="194" mass="21481">MRAFVIDAYDSFVYVVAQYLRLLEIEVQVHRNDKIDYHDVLAAKPDLLMLGPGPGHPADAGYVDIVREVSKDIPTMGVCLGQQAIGLVFGAEVKRASHLMHGKTSVIEHDGKGCFSAYESPFTATRYHSLIVDNVTGDLEVTARAKDDGYVMGLRHREWPVESVQFHPESISTQEGLKVFRGFVETYVSTPVSA</sequence>
<dbReference type="PRINTS" id="PR00096">
    <property type="entry name" value="GATASE"/>
</dbReference>
<evidence type="ECO:0000259" key="2">
    <source>
        <dbReference type="Pfam" id="PF00117"/>
    </source>
</evidence>
<keyword evidence="1" id="KW-0315">Glutamine amidotransferase</keyword>
<keyword evidence="4" id="KW-1185">Reference proteome</keyword>
<organism evidence="3 4">
    <name type="scientific">Fodinicola feengrottensis</name>
    <dbReference type="NCBI Taxonomy" id="435914"/>
    <lineage>
        <taxon>Bacteria</taxon>
        <taxon>Bacillati</taxon>
        <taxon>Actinomycetota</taxon>
        <taxon>Actinomycetes</taxon>
        <taxon>Mycobacteriales</taxon>
        <taxon>Fodinicola</taxon>
    </lineage>
</organism>
<feature type="domain" description="Glutamine amidotransferase" evidence="2">
    <location>
        <begin position="5"/>
        <end position="184"/>
    </location>
</feature>
<name>A0ABN2FWX3_9ACTN</name>
<dbReference type="PRINTS" id="PR00099">
    <property type="entry name" value="CPSGATASE"/>
</dbReference>
<evidence type="ECO:0000256" key="1">
    <source>
        <dbReference type="ARBA" id="ARBA00022962"/>
    </source>
</evidence>
<dbReference type="SUPFAM" id="SSF52317">
    <property type="entry name" value="Class I glutamine amidotransferase-like"/>
    <property type="match status" value="1"/>
</dbReference>
<dbReference type="InterPro" id="IPR050472">
    <property type="entry name" value="Anth_synth/Amidotransfase"/>
</dbReference>
<dbReference type="Pfam" id="PF00117">
    <property type="entry name" value="GATase"/>
    <property type="match status" value="1"/>
</dbReference>
<accession>A0ABN2FWX3</accession>
<gene>
    <name evidence="3" type="ORF">GCM10009765_08440</name>
</gene>